<evidence type="ECO:0000313" key="6">
    <source>
        <dbReference type="EMBL" id="PKU26116.1"/>
    </source>
</evidence>
<dbReference type="NCBIfam" id="TIGR01409">
    <property type="entry name" value="TAT_signal_seq"/>
    <property type="match status" value="1"/>
</dbReference>
<evidence type="ECO:0000313" key="7">
    <source>
        <dbReference type="Proteomes" id="UP000233293"/>
    </source>
</evidence>
<dbReference type="SUPFAM" id="SSF56425">
    <property type="entry name" value="Succinate dehydrogenase/fumarate reductase flavoprotein, catalytic domain"/>
    <property type="match status" value="1"/>
</dbReference>
<evidence type="ECO:0000256" key="2">
    <source>
        <dbReference type="ARBA" id="ARBA00022630"/>
    </source>
</evidence>
<dbReference type="Gene3D" id="3.50.50.60">
    <property type="entry name" value="FAD/NAD(P)-binding domain"/>
    <property type="match status" value="1"/>
</dbReference>
<dbReference type="InterPro" id="IPR003953">
    <property type="entry name" value="FAD-dep_OxRdtase_2_FAD-bd"/>
</dbReference>
<dbReference type="PROSITE" id="PS51318">
    <property type="entry name" value="TAT"/>
    <property type="match status" value="1"/>
</dbReference>
<organism evidence="6 7">
    <name type="scientific">Telmatospirillum siberiense</name>
    <dbReference type="NCBI Taxonomy" id="382514"/>
    <lineage>
        <taxon>Bacteria</taxon>
        <taxon>Pseudomonadati</taxon>
        <taxon>Pseudomonadota</taxon>
        <taxon>Alphaproteobacteria</taxon>
        <taxon>Rhodospirillales</taxon>
        <taxon>Rhodospirillaceae</taxon>
        <taxon>Telmatospirillum</taxon>
    </lineage>
</organism>
<comment type="caution">
    <text evidence="6">The sequence shown here is derived from an EMBL/GenBank/DDBJ whole genome shotgun (WGS) entry which is preliminary data.</text>
</comment>
<sequence length="524" mass="55595">MLIKRSRSLDPKKTQPSRRDFLSGAAVTAVAVAGGGALAGKALMPTSAEAAEVAANAKADETIETQVVVVGSGLGGLSTAITAVEEGAKKVVLLEKESFYGGGTNFAEVFIAPPATEAEARRKAAEFMKASNYVADPMLHYTMAIDQQENSGWLFDKHKVKTYVGEGSGLTFYEGGHGKSCIDTLVPQAKALGVDMRLNTQAISLLMKDPYTCIGLRAKTKAGKIIDFRTKGVVLATGGMSTNKALLAKYTSIDLEKVIIDGAQAGQDGDGHLMAESTAHGRATHLCVSSLFLNVKGFAFSSPLGACAGMQPTNLWVNQDGIRFTDESIVRQTTPCNKAVEIQGSVFSIMDQSGFDKYAAGGCQTHYTGFADKLVGQPIPNLAADFAKYKDLPDVFFAQTLQDLAEKMGVDAATFKATVERYNGFAQSGTDAEWGKNASNIWPIAKGPFYGFRLSSGMPNTNGGVRINTNAQVVDPRHKVISGLYATGILTSGWEGETYLMGTCQPVALWGGRKAAKHIVANLL</sequence>
<evidence type="ECO:0000256" key="4">
    <source>
        <dbReference type="ARBA" id="ARBA00023002"/>
    </source>
</evidence>
<dbReference type="InterPro" id="IPR019546">
    <property type="entry name" value="TAT_signal_bac_arc"/>
</dbReference>
<evidence type="ECO:0000256" key="1">
    <source>
        <dbReference type="ARBA" id="ARBA00001974"/>
    </source>
</evidence>
<dbReference type="PANTHER" id="PTHR43400">
    <property type="entry name" value="FUMARATE REDUCTASE"/>
    <property type="match status" value="1"/>
</dbReference>
<evidence type="ECO:0000256" key="3">
    <source>
        <dbReference type="ARBA" id="ARBA00022827"/>
    </source>
</evidence>
<dbReference type="PANTHER" id="PTHR43400:SF7">
    <property type="entry name" value="FAD-DEPENDENT OXIDOREDUCTASE 2 FAD BINDING DOMAIN-CONTAINING PROTEIN"/>
    <property type="match status" value="1"/>
</dbReference>
<keyword evidence="4" id="KW-0560">Oxidoreductase</keyword>
<protein>
    <recommendedName>
        <fullName evidence="5">FAD-dependent oxidoreductase 2 FAD-binding domain-containing protein</fullName>
    </recommendedName>
</protein>
<dbReference type="InterPro" id="IPR006311">
    <property type="entry name" value="TAT_signal"/>
</dbReference>
<evidence type="ECO:0000259" key="5">
    <source>
        <dbReference type="Pfam" id="PF00890"/>
    </source>
</evidence>
<dbReference type="InterPro" id="IPR027477">
    <property type="entry name" value="Succ_DH/fumarate_Rdtase_cat_sf"/>
</dbReference>
<proteinExistence type="predicted"/>
<dbReference type="Pfam" id="PF00890">
    <property type="entry name" value="FAD_binding_2"/>
    <property type="match status" value="1"/>
</dbReference>
<dbReference type="EMBL" id="PIUM01000002">
    <property type="protein sequence ID" value="PKU26116.1"/>
    <property type="molecule type" value="Genomic_DNA"/>
</dbReference>
<dbReference type="InterPro" id="IPR050315">
    <property type="entry name" value="FAD-oxidoreductase_2"/>
</dbReference>
<gene>
    <name evidence="6" type="ORF">CWS72_03000</name>
</gene>
<keyword evidence="2" id="KW-0285">Flavoprotein</keyword>
<reference evidence="7" key="1">
    <citation type="submission" date="2017-12" db="EMBL/GenBank/DDBJ databases">
        <title>Draft genome sequence of Telmatospirillum siberiense 26-4b1T, an acidotolerant peatland alphaproteobacterium potentially involved in sulfur cycling.</title>
        <authorList>
            <person name="Hausmann B."/>
            <person name="Pjevac P."/>
            <person name="Schreck K."/>
            <person name="Herbold C.W."/>
            <person name="Daims H."/>
            <person name="Wagner M."/>
            <person name="Pester M."/>
            <person name="Loy A."/>
        </authorList>
    </citation>
    <scope>NUCLEOTIDE SEQUENCE [LARGE SCALE GENOMIC DNA]</scope>
    <source>
        <strain evidence="7">26-4b1</strain>
    </source>
</reference>
<dbReference type="Proteomes" id="UP000233293">
    <property type="component" value="Unassembled WGS sequence"/>
</dbReference>
<feature type="domain" description="FAD-dependent oxidoreductase 2 FAD-binding" evidence="5">
    <location>
        <begin position="67"/>
        <end position="496"/>
    </location>
</feature>
<name>A0A2N3Q0E1_9PROT</name>
<keyword evidence="3" id="KW-0274">FAD</keyword>
<comment type="cofactor">
    <cofactor evidence="1">
        <name>FAD</name>
        <dbReference type="ChEBI" id="CHEBI:57692"/>
    </cofactor>
</comment>
<dbReference type="InterPro" id="IPR036188">
    <property type="entry name" value="FAD/NAD-bd_sf"/>
</dbReference>
<dbReference type="SUPFAM" id="SSF51905">
    <property type="entry name" value="FAD/NAD(P)-binding domain"/>
    <property type="match status" value="1"/>
</dbReference>
<accession>A0A2N3Q0E1</accession>
<dbReference type="Gene3D" id="3.90.700.10">
    <property type="entry name" value="Succinate dehydrogenase/fumarate reductase flavoprotein, catalytic domain"/>
    <property type="match status" value="1"/>
</dbReference>
<keyword evidence="7" id="KW-1185">Reference proteome</keyword>
<dbReference type="AlphaFoldDB" id="A0A2N3Q0E1"/>
<dbReference type="GO" id="GO:0016491">
    <property type="term" value="F:oxidoreductase activity"/>
    <property type="evidence" value="ECO:0007669"/>
    <property type="project" value="UniProtKB-KW"/>
</dbReference>